<evidence type="ECO:0000313" key="1">
    <source>
        <dbReference type="EMBL" id="EDP48647.1"/>
    </source>
</evidence>
<accession>B0Y9F4</accession>
<name>B0Y9F4_ASPFC</name>
<sequence length="131" mass="14461">MFKLVRISSSPLPTFVLTFERRASDAETDAAKAWSMFTAPGLLFPARRTCRPDAPVAGGPRTSESWDRNFHRGHFLGFNKVFKTDAVELEVGTGDIHPRTNSGPVKAAIGRNETAVTLRHLREGVGLHIFD</sequence>
<organism evidence="1 2">
    <name type="scientific">Aspergillus fumigatus (strain CBS 144.89 / FGSC A1163 / CEA10)</name>
    <name type="common">Neosartorya fumigata</name>
    <dbReference type="NCBI Taxonomy" id="451804"/>
    <lineage>
        <taxon>Eukaryota</taxon>
        <taxon>Fungi</taxon>
        <taxon>Dikarya</taxon>
        <taxon>Ascomycota</taxon>
        <taxon>Pezizomycotina</taxon>
        <taxon>Eurotiomycetes</taxon>
        <taxon>Eurotiomycetidae</taxon>
        <taxon>Eurotiales</taxon>
        <taxon>Aspergillaceae</taxon>
        <taxon>Aspergillus</taxon>
        <taxon>Aspergillus subgen. Fumigati</taxon>
    </lineage>
</organism>
<keyword evidence="2" id="KW-1185">Reference proteome</keyword>
<dbReference type="EMBL" id="DS499600">
    <property type="protein sequence ID" value="EDP48647.1"/>
    <property type="molecule type" value="Genomic_DNA"/>
</dbReference>
<dbReference type="VEuPathDB" id="FungiDB:AFUB_080840"/>
<gene>
    <name evidence="1" type="ORF">AFUB_080840</name>
</gene>
<evidence type="ECO:0000313" key="2">
    <source>
        <dbReference type="Proteomes" id="UP000001699"/>
    </source>
</evidence>
<reference evidence="1 2" key="1">
    <citation type="journal article" date="2008" name="PLoS Genet.">
        <title>Genomic islands in the pathogenic filamentous fungus Aspergillus fumigatus.</title>
        <authorList>
            <person name="Fedorova N.D."/>
            <person name="Khaldi N."/>
            <person name="Joardar V.S."/>
            <person name="Maiti R."/>
            <person name="Amedeo P."/>
            <person name="Anderson M.J."/>
            <person name="Crabtree J."/>
            <person name="Silva J.C."/>
            <person name="Badger J.H."/>
            <person name="Albarraq A."/>
            <person name="Angiuoli S."/>
            <person name="Bussey H."/>
            <person name="Bowyer P."/>
            <person name="Cotty P.J."/>
            <person name="Dyer P.S."/>
            <person name="Egan A."/>
            <person name="Galens K."/>
            <person name="Fraser-Liggett C.M."/>
            <person name="Haas B.J."/>
            <person name="Inman J.M."/>
            <person name="Kent R."/>
            <person name="Lemieux S."/>
            <person name="Malavazi I."/>
            <person name="Orvis J."/>
            <person name="Roemer T."/>
            <person name="Ronning C.M."/>
            <person name="Sundaram J.P."/>
            <person name="Sutton G."/>
            <person name="Turner G."/>
            <person name="Venter J.C."/>
            <person name="White O.R."/>
            <person name="Whitty B.R."/>
            <person name="Youngman P."/>
            <person name="Wolfe K.H."/>
            <person name="Goldman G.H."/>
            <person name="Wortman J.R."/>
            <person name="Jiang B."/>
            <person name="Denning D.W."/>
            <person name="Nierman W.C."/>
        </authorList>
    </citation>
    <scope>NUCLEOTIDE SEQUENCE [LARGE SCALE GENOMIC DNA]</scope>
    <source>
        <strain evidence="2">CBS 144.89 / FGSC A1163 / CEA10</strain>
    </source>
</reference>
<protein>
    <submittedName>
        <fullName evidence="1">Uncharacterized protein</fullName>
    </submittedName>
</protein>
<dbReference type="HOGENOM" id="CLU_1927108_0_0_1"/>
<proteinExistence type="predicted"/>
<dbReference type="AlphaFoldDB" id="B0Y9F4"/>
<dbReference type="Proteomes" id="UP000001699">
    <property type="component" value="Unassembled WGS sequence"/>
</dbReference>